<evidence type="ECO:0000256" key="1">
    <source>
        <dbReference type="SAM" id="Phobius"/>
    </source>
</evidence>
<keyword evidence="1" id="KW-0812">Transmembrane</keyword>
<keyword evidence="1" id="KW-0472">Membrane</keyword>
<dbReference type="Pfam" id="PF23539">
    <property type="entry name" value="DUF7134"/>
    <property type="match status" value="1"/>
</dbReference>
<name>A0ABR9HGI3_9ACTN</name>
<dbReference type="RefSeq" id="WP_191270395.1">
    <property type="nucleotide sequence ID" value="NZ_BMXJ01000003.1"/>
</dbReference>
<feature type="domain" description="DUF7134" evidence="2">
    <location>
        <begin position="5"/>
        <end position="169"/>
    </location>
</feature>
<keyword evidence="1" id="KW-1133">Transmembrane helix</keyword>
<feature type="transmembrane region" description="Helical" evidence="1">
    <location>
        <begin position="141"/>
        <end position="163"/>
    </location>
</feature>
<organism evidence="3 4">
    <name type="scientific">Nocardiopsis terrae</name>
    <dbReference type="NCBI Taxonomy" id="372655"/>
    <lineage>
        <taxon>Bacteria</taxon>
        <taxon>Bacillati</taxon>
        <taxon>Actinomycetota</taxon>
        <taxon>Actinomycetes</taxon>
        <taxon>Streptosporangiales</taxon>
        <taxon>Nocardiopsidaceae</taxon>
        <taxon>Nocardiopsis</taxon>
    </lineage>
</organism>
<feature type="transmembrane region" description="Helical" evidence="1">
    <location>
        <begin position="48"/>
        <end position="65"/>
    </location>
</feature>
<dbReference type="Proteomes" id="UP000598217">
    <property type="component" value="Unassembled WGS sequence"/>
</dbReference>
<proteinExistence type="predicted"/>
<protein>
    <recommendedName>
        <fullName evidence="2">DUF7134 domain-containing protein</fullName>
    </recommendedName>
</protein>
<evidence type="ECO:0000313" key="3">
    <source>
        <dbReference type="EMBL" id="MBE1458036.1"/>
    </source>
</evidence>
<comment type="caution">
    <text evidence="3">The sequence shown here is derived from an EMBL/GenBank/DDBJ whole genome shotgun (WGS) entry which is preliminary data.</text>
</comment>
<feature type="transmembrane region" description="Helical" evidence="1">
    <location>
        <begin position="13"/>
        <end position="36"/>
    </location>
</feature>
<keyword evidence="4" id="KW-1185">Reference proteome</keyword>
<accession>A0ABR9HGI3</accession>
<feature type="transmembrane region" description="Helical" evidence="1">
    <location>
        <begin position="99"/>
        <end position="129"/>
    </location>
</feature>
<evidence type="ECO:0000313" key="4">
    <source>
        <dbReference type="Proteomes" id="UP000598217"/>
    </source>
</evidence>
<evidence type="ECO:0000259" key="2">
    <source>
        <dbReference type="Pfam" id="PF23539"/>
    </source>
</evidence>
<sequence>MPLADRHPRAFDALVATVVLLVELFATYGALTGPPLDPVDGWAATRQIDPLSFALVIVGCGALYWRRRLPTTTLAVATLAYAAFLLRDHELGMFLAPMVALYTASALALPGMIPALATAVGLGASLWWVHTRTAGLPDPGVAMLAWIAFGAVTALFLVGSYVAGELVRCHRELNEHEERHGNRARETTPLHT</sequence>
<reference evidence="3 4" key="1">
    <citation type="submission" date="2020-10" db="EMBL/GenBank/DDBJ databases">
        <title>Sequencing the genomes of 1000 actinobacteria strains.</title>
        <authorList>
            <person name="Klenk H.-P."/>
        </authorList>
    </citation>
    <scope>NUCLEOTIDE SEQUENCE [LARGE SCALE GENOMIC DNA]</scope>
    <source>
        <strain evidence="3 4">DSM 45157</strain>
    </source>
</reference>
<dbReference type="EMBL" id="JADBDY010000001">
    <property type="protein sequence ID" value="MBE1458036.1"/>
    <property type="molecule type" value="Genomic_DNA"/>
</dbReference>
<gene>
    <name evidence="3" type="ORF">H4W79_002250</name>
</gene>
<dbReference type="InterPro" id="IPR055558">
    <property type="entry name" value="DUF7134"/>
</dbReference>